<proteinExistence type="predicted"/>
<dbReference type="Proteomes" id="UP001152799">
    <property type="component" value="Chromosome 11"/>
</dbReference>
<organism evidence="1 2">
    <name type="scientific">Ceutorhynchus assimilis</name>
    <name type="common">cabbage seed weevil</name>
    <dbReference type="NCBI Taxonomy" id="467358"/>
    <lineage>
        <taxon>Eukaryota</taxon>
        <taxon>Metazoa</taxon>
        <taxon>Ecdysozoa</taxon>
        <taxon>Arthropoda</taxon>
        <taxon>Hexapoda</taxon>
        <taxon>Insecta</taxon>
        <taxon>Pterygota</taxon>
        <taxon>Neoptera</taxon>
        <taxon>Endopterygota</taxon>
        <taxon>Coleoptera</taxon>
        <taxon>Polyphaga</taxon>
        <taxon>Cucujiformia</taxon>
        <taxon>Curculionidae</taxon>
        <taxon>Ceutorhynchinae</taxon>
        <taxon>Ceutorhynchus</taxon>
    </lineage>
</organism>
<dbReference type="AlphaFoldDB" id="A0A9N9MD34"/>
<evidence type="ECO:0000313" key="2">
    <source>
        <dbReference type="Proteomes" id="UP001152799"/>
    </source>
</evidence>
<keyword evidence="2" id="KW-1185">Reference proteome</keyword>
<name>A0A9N9MD34_9CUCU</name>
<dbReference type="EMBL" id="OU892287">
    <property type="protein sequence ID" value="CAG9761909.1"/>
    <property type="molecule type" value="Genomic_DNA"/>
</dbReference>
<protein>
    <submittedName>
        <fullName evidence="1">Uncharacterized protein</fullName>
    </submittedName>
</protein>
<sequence>MSKVKSYECGQLEDEQCLTIAMFVREGDKSGTFYSRDCWSGGCEAARKTFPNVLYCKACSEANCNNEDFPEDLPEFKYRF</sequence>
<gene>
    <name evidence="1" type="ORF">CEUTPL_LOCUS2600</name>
</gene>
<reference evidence="1" key="1">
    <citation type="submission" date="2022-01" db="EMBL/GenBank/DDBJ databases">
        <authorList>
            <person name="King R."/>
        </authorList>
    </citation>
    <scope>NUCLEOTIDE SEQUENCE</scope>
</reference>
<accession>A0A9N9MD34</accession>
<evidence type="ECO:0000313" key="1">
    <source>
        <dbReference type="EMBL" id="CAG9761909.1"/>
    </source>
</evidence>